<feature type="transmembrane region" description="Helical" evidence="7">
    <location>
        <begin position="211"/>
        <end position="237"/>
    </location>
</feature>
<dbReference type="GO" id="GO:0005524">
    <property type="term" value="F:ATP binding"/>
    <property type="evidence" value="ECO:0007669"/>
    <property type="project" value="UniProtKB-KW"/>
</dbReference>
<dbReference type="SMART" id="SM00382">
    <property type="entry name" value="AAA"/>
    <property type="match status" value="1"/>
</dbReference>
<feature type="transmembrane region" description="Helical" evidence="7">
    <location>
        <begin position="100"/>
        <end position="121"/>
    </location>
</feature>
<dbReference type="GO" id="GO:0005886">
    <property type="term" value="C:plasma membrane"/>
    <property type="evidence" value="ECO:0007669"/>
    <property type="project" value="UniProtKB-SubCell"/>
</dbReference>
<dbReference type="InterPro" id="IPR027417">
    <property type="entry name" value="P-loop_NTPase"/>
</dbReference>
<keyword evidence="4 9" id="KW-0067">ATP-binding</keyword>
<dbReference type="InterPro" id="IPR017871">
    <property type="entry name" value="ABC_transporter-like_CS"/>
</dbReference>
<evidence type="ECO:0000256" key="5">
    <source>
        <dbReference type="ARBA" id="ARBA00022989"/>
    </source>
</evidence>
<dbReference type="SUPFAM" id="SSF90123">
    <property type="entry name" value="ABC transporter transmembrane region"/>
    <property type="match status" value="1"/>
</dbReference>
<reference evidence="9" key="2">
    <citation type="submission" date="2021-04" db="EMBL/GenBank/DDBJ databases">
        <authorList>
            <person name="Gilroy R."/>
        </authorList>
    </citation>
    <scope>NUCLEOTIDE SEQUENCE</scope>
    <source>
        <strain evidence="9">CHK192-19661</strain>
    </source>
</reference>
<gene>
    <name evidence="9" type="ORF">H9726_00535</name>
</gene>
<organism evidence="9 10">
    <name type="scientific">Candidatus Borkfalkia avicola</name>
    <dbReference type="NCBI Taxonomy" id="2838503"/>
    <lineage>
        <taxon>Bacteria</taxon>
        <taxon>Bacillati</taxon>
        <taxon>Bacillota</taxon>
        <taxon>Clostridia</taxon>
        <taxon>Christensenellales</taxon>
        <taxon>Christensenellaceae</taxon>
        <taxon>Candidatus Borkfalkia</taxon>
    </lineage>
</organism>
<evidence type="ECO:0000256" key="3">
    <source>
        <dbReference type="ARBA" id="ARBA00022741"/>
    </source>
</evidence>
<proteinExistence type="predicted"/>
<evidence type="ECO:0000259" key="8">
    <source>
        <dbReference type="PROSITE" id="PS50893"/>
    </source>
</evidence>
<evidence type="ECO:0000256" key="7">
    <source>
        <dbReference type="SAM" id="Phobius"/>
    </source>
</evidence>
<dbReference type="PROSITE" id="PS50893">
    <property type="entry name" value="ABC_TRANSPORTER_2"/>
    <property type="match status" value="1"/>
</dbReference>
<dbReference type="SUPFAM" id="SSF52540">
    <property type="entry name" value="P-loop containing nucleoside triphosphate hydrolases"/>
    <property type="match status" value="1"/>
</dbReference>
<name>A0A9D2D5F8_9FIRM</name>
<feature type="transmembrane region" description="Helical" evidence="7">
    <location>
        <begin position="20"/>
        <end position="39"/>
    </location>
</feature>
<dbReference type="Gene3D" id="3.40.50.300">
    <property type="entry name" value="P-loop containing nucleotide triphosphate hydrolases"/>
    <property type="match status" value="1"/>
</dbReference>
<evidence type="ECO:0000256" key="6">
    <source>
        <dbReference type="ARBA" id="ARBA00023136"/>
    </source>
</evidence>
<comment type="subcellular location">
    <subcellularLocation>
        <location evidence="1">Cell membrane</location>
        <topology evidence="1">Multi-pass membrane protein</topology>
    </subcellularLocation>
</comment>
<dbReference type="Gene3D" id="1.20.1560.10">
    <property type="entry name" value="ABC transporter type 1, transmembrane domain"/>
    <property type="match status" value="1"/>
</dbReference>
<keyword evidence="2 7" id="KW-0812">Transmembrane</keyword>
<dbReference type="Proteomes" id="UP000824025">
    <property type="component" value="Unassembled WGS sequence"/>
</dbReference>
<keyword evidence="3" id="KW-0547">Nucleotide-binding</keyword>
<dbReference type="PANTHER" id="PTHR24221">
    <property type="entry name" value="ATP-BINDING CASSETTE SUB-FAMILY B"/>
    <property type="match status" value="1"/>
</dbReference>
<reference evidence="9" key="1">
    <citation type="journal article" date="2021" name="PeerJ">
        <title>Extensive microbial diversity within the chicken gut microbiome revealed by metagenomics and culture.</title>
        <authorList>
            <person name="Gilroy R."/>
            <person name="Ravi A."/>
            <person name="Getino M."/>
            <person name="Pursley I."/>
            <person name="Horton D.L."/>
            <person name="Alikhan N.F."/>
            <person name="Baker D."/>
            <person name="Gharbi K."/>
            <person name="Hall N."/>
            <person name="Watson M."/>
            <person name="Adriaenssens E.M."/>
            <person name="Foster-Nyarko E."/>
            <person name="Jarju S."/>
            <person name="Secka A."/>
            <person name="Antonio M."/>
            <person name="Oren A."/>
            <person name="Chaudhuri R.R."/>
            <person name="La Ragione R."/>
            <person name="Hildebrand F."/>
            <person name="Pallen M.J."/>
        </authorList>
    </citation>
    <scope>NUCLEOTIDE SEQUENCE</scope>
    <source>
        <strain evidence="9">CHK192-19661</strain>
    </source>
</reference>
<evidence type="ECO:0000313" key="10">
    <source>
        <dbReference type="Proteomes" id="UP000824025"/>
    </source>
</evidence>
<dbReference type="InterPro" id="IPR003439">
    <property type="entry name" value="ABC_transporter-like_ATP-bd"/>
</dbReference>
<dbReference type="EMBL" id="DXCF01000003">
    <property type="protein sequence ID" value="HIZ08948.1"/>
    <property type="molecule type" value="Genomic_DNA"/>
</dbReference>
<dbReference type="AlphaFoldDB" id="A0A9D2D5F8"/>
<dbReference type="InterPro" id="IPR003593">
    <property type="entry name" value="AAA+_ATPase"/>
</dbReference>
<dbReference type="PANTHER" id="PTHR24221:SF646">
    <property type="entry name" value="HAEMOLYSIN SECRETION ATP-BINDING PROTEIN"/>
    <property type="match status" value="1"/>
</dbReference>
<dbReference type="GO" id="GO:0016887">
    <property type="term" value="F:ATP hydrolysis activity"/>
    <property type="evidence" value="ECO:0007669"/>
    <property type="project" value="InterPro"/>
</dbReference>
<protein>
    <submittedName>
        <fullName evidence="9">ABC transporter ATP-binding protein/permease</fullName>
    </submittedName>
</protein>
<dbReference type="PROSITE" id="PS00211">
    <property type="entry name" value="ABC_TRANSPORTER_1"/>
    <property type="match status" value="1"/>
</dbReference>
<sequence length="542" mass="60853">MILFTLERLVAEVMKFSSGTASLHSIAAAVGILTLCTAIRSEWAINRLFRNRLCYMLNRRFAPRIMEKYARLDFRCYEDETLRNVMHLSTDNPITLPVDAFFSAVNGAGAILTNLSVLLYFLTVSLWFALAFFLFVCAVTALDILANREFIRARWEQTPDVRKMEDIDALMRDKDYLFELKFGGAAYLREKFRMLAKKDAKRLFGASVKGFRYNAVSLVLLAAWAGVAACVLAQMFASGSVSVGIAVTVVTSFPMTLNTAWRIASRFKTCYANYFAAGYLYRLLEFPEREGGGAPVEGQTFEAVFEDVWFRYPGTEEDVLKGVSFRLKAGTATSLVGENGSGKSTAVKLLLRLYRPTAGRILLNGRDIWEYAEADYYRAVGAVFQDFARYELPLDENIALAHGADVSPVAETPFYKSAVRAAGGGTAFLGKRLEGGKDLSGGEWQKLAVLRLLYRSPGIMVLDEPTSGLDARAENEMYEVFRSLTKDRTALFISHRMALSRIADEIVFLENGRIEERGSHAQLMRKKGKYRAMYEMQSGWYR</sequence>
<evidence type="ECO:0000313" key="9">
    <source>
        <dbReference type="EMBL" id="HIZ08948.1"/>
    </source>
</evidence>
<evidence type="ECO:0000256" key="4">
    <source>
        <dbReference type="ARBA" id="ARBA00022840"/>
    </source>
</evidence>
<dbReference type="Pfam" id="PF00005">
    <property type="entry name" value="ABC_tran"/>
    <property type="match status" value="1"/>
</dbReference>
<comment type="caution">
    <text evidence="9">The sequence shown here is derived from an EMBL/GenBank/DDBJ whole genome shotgun (WGS) entry which is preliminary data.</text>
</comment>
<accession>A0A9D2D5F8</accession>
<dbReference type="InterPro" id="IPR039421">
    <property type="entry name" value="Type_1_exporter"/>
</dbReference>
<feature type="transmembrane region" description="Helical" evidence="7">
    <location>
        <begin position="243"/>
        <end position="261"/>
    </location>
</feature>
<dbReference type="InterPro" id="IPR036640">
    <property type="entry name" value="ABC1_TM_sf"/>
</dbReference>
<evidence type="ECO:0000256" key="1">
    <source>
        <dbReference type="ARBA" id="ARBA00004651"/>
    </source>
</evidence>
<dbReference type="GO" id="GO:0034040">
    <property type="term" value="F:ATPase-coupled lipid transmembrane transporter activity"/>
    <property type="evidence" value="ECO:0007669"/>
    <property type="project" value="TreeGrafter"/>
</dbReference>
<evidence type="ECO:0000256" key="2">
    <source>
        <dbReference type="ARBA" id="ARBA00022692"/>
    </source>
</evidence>
<keyword evidence="6 7" id="KW-0472">Membrane</keyword>
<feature type="transmembrane region" description="Helical" evidence="7">
    <location>
        <begin position="127"/>
        <end position="146"/>
    </location>
</feature>
<dbReference type="CDD" id="cd03228">
    <property type="entry name" value="ABCC_MRP_Like"/>
    <property type="match status" value="1"/>
</dbReference>
<keyword evidence="5 7" id="KW-1133">Transmembrane helix</keyword>
<feature type="domain" description="ABC transporter" evidence="8">
    <location>
        <begin position="303"/>
        <end position="536"/>
    </location>
</feature>